<reference evidence="5" key="3">
    <citation type="submission" date="2017-10" db="EMBL/GenBank/DDBJ databases">
        <authorList>
            <person name="Frank J."/>
        </authorList>
    </citation>
    <scope>NUCLEOTIDE SEQUENCE [LARGE SCALE GENOMIC DNA]</scope>
</reference>
<dbReference type="InterPro" id="IPR003251">
    <property type="entry name" value="Rr_diiron-bd_dom"/>
</dbReference>
<dbReference type="CDD" id="cd01045">
    <property type="entry name" value="Ferritin_like_AB"/>
    <property type="match status" value="1"/>
</dbReference>
<dbReference type="EMBL" id="CT573072">
    <property type="protein sequence ID" value="CAJ72912.1"/>
    <property type="molecule type" value="Genomic_DNA"/>
</dbReference>
<evidence type="ECO:0000313" key="6">
    <source>
        <dbReference type="Proteomes" id="UP000501926"/>
    </source>
</evidence>
<dbReference type="RefSeq" id="WP_099325110.1">
    <property type="nucleotide sequence ID" value="NZ_CP049055.1"/>
</dbReference>
<dbReference type="GO" id="GO:0046872">
    <property type="term" value="F:metal ion binding"/>
    <property type="evidence" value="ECO:0007669"/>
    <property type="project" value="InterPro"/>
</dbReference>
<dbReference type="SUPFAM" id="SSF47240">
    <property type="entry name" value="Ferritin-like"/>
    <property type="match status" value="1"/>
</dbReference>
<sequence>MVNEKSDVLKKILETAIVQENKSKKFYLKMRDQIQNEDARKRLKLMADSEQEHEEIVTSWYEEAYGKTFDPESTTSHENRLDVQKLDDNAALIDVVRLIAKAENKAYQFYKNAAFTAKTPEEKKLFETLASAEQMHADQSLTELDMLAGEEFFFSDEEIPWEI</sequence>
<accession>Q1PY01</accession>
<protein>
    <recommendedName>
        <fullName evidence="1">Rubrerythrin diiron-binding domain-containing protein</fullName>
    </recommendedName>
</protein>
<gene>
    <name evidence="3" type="ORF">KsCSTR_03200</name>
    <name evidence="4" type="ORF">KSMBR1_1892</name>
    <name evidence="2" type="ORF">kustd2167</name>
</gene>
<evidence type="ECO:0000313" key="4">
    <source>
        <dbReference type="EMBL" id="SOH04391.1"/>
    </source>
</evidence>
<dbReference type="InterPro" id="IPR012347">
    <property type="entry name" value="Ferritin-like"/>
</dbReference>
<dbReference type="PANTHER" id="PTHR33531:SF10">
    <property type="entry name" value="BLR7895 PROTEIN"/>
    <property type="match status" value="1"/>
</dbReference>
<dbReference type="Proteomes" id="UP000501926">
    <property type="component" value="Chromosome"/>
</dbReference>
<dbReference type="KEGG" id="kst:KSMBR1_1892"/>
<dbReference type="EMBL" id="CP049055">
    <property type="protein sequence ID" value="QII09699.1"/>
    <property type="molecule type" value="Genomic_DNA"/>
</dbReference>
<dbReference type="AlphaFoldDB" id="Q1PY01"/>
<proteinExistence type="predicted"/>
<reference evidence="4" key="4">
    <citation type="submission" date="2017-10" db="EMBL/GenBank/DDBJ databases">
        <authorList>
            <person name="Banno H."/>
            <person name="Chua N.-H."/>
        </authorList>
    </citation>
    <scope>NUCLEOTIDE SEQUENCE [LARGE SCALE GENOMIC DNA]</scope>
    <source>
        <strain evidence="4">Kuenenia_mbr1_ru-nijmegen</strain>
    </source>
</reference>
<dbReference type="Gene3D" id="1.20.1260.10">
    <property type="match status" value="1"/>
</dbReference>
<evidence type="ECO:0000313" key="3">
    <source>
        <dbReference type="EMBL" id="QII09699.1"/>
    </source>
</evidence>
<organism evidence="2">
    <name type="scientific">Kuenenia stuttgartiensis</name>
    <dbReference type="NCBI Taxonomy" id="174633"/>
    <lineage>
        <taxon>Bacteria</taxon>
        <taxon>Pseudomonadati</taxon>
        <taxon>Planctomycetota</taxon>
        <taxon>Candidatus Brocadiia</taxon>
        <taxon>Candidatus Brocadiales</taxon>
        <taxon>Candidatus Brocadiaceae</taxon>
        <taxon>Candidatus Kuenenia</taxon>
    </lineage>
</organism>
<dbReference type="InterPro" id="IPR009078">
    <property type="entry name" value="Ferritin-like_SF"/>
</dbReference>
<feature type="domain" description="Rubrerythrin diiron-binding" evidence="1">
    <location>
        <begin position="11"/>
        <end position="138"/>
    </location>
</feature>
<dbReference type="Pfam" id="PF02915">
    <property type="entry name" value="Rubrerythrin"/>
    <property type="match status" value="1"/>
</dbReference>
<dbReference type="EMBL" id="LT934425">
    <property type="protein sequence ID" value="SOH04391.1"/>
    <property type="molecule type" value="Genomic_DNA"/>
</dbReference>
<evidence type="ECO:0000313" key="5">
    <source>
        <dbReference type="Proteomes" id="UP000221734"/>
    </source>
</evidence>
<reference evidence="2" key="2">
    <citation type="submission" date="2006-01" db="EMBL/GenBank/DDBJ databases">
        <authorList>
            <person name="Genoscope"/>
        </authorList>
    </citation>
    <scope>NUCLEOTIDE SEQUENCE</scope>
</reference>
<dbReference type="GO" id="GO:0016491">
    <property type="term" value="F:oxidoreductase activity"/>
    <property type="evidence" value="ECO:0007669"/>
    <property type="project" value="InterPro"/>
</dbReference>
<evidence type="ECO:0000313" key="2">
    <source>
        <dbReference type="EMBL" id="CAJ72912.1"/>
    </source>
</evidence>
<dbReference type="PANTHER" id="PTHR33531">
    <property type="entry name" value="RUBRERYTHRIN SUBFAMILY"/>
    <property type="match status" value="1"/>
</dbReference>
<dbReference type="Proteomes" id="UP000221734">
    <property type="component" value="Chromosome Kuenenia_stuttgartiensis_MBR1"/>
</dbReference>
<keyword evidence="5" id="KW-1185">Reference proteome</keyword>
<name>Q1PY01_KUEST</name>
<evidence type="ECO:0000259" key="1">
    <source>
        <dbReference type="Pfam" id="PF02915"/>
    </source>
</evidence>
<reference evidence="2" key="1">
    <citation type="journal article" date="2006" name="Nature">
        <title>Deciphering the evolution and metabolism of an anammox bacterium from a community genome.</title>
        <authorList>
            <person name="Strous M."/>
            <person name="Pelletier E."/>
            <person name="Mangenot S."/>
            <person name="Rattei T."/>
            <person name="Lehner A."/>
            <person name="Taylor M.W."/>
            <person name="Horn M."/>
            <person name="Daims H."/>
            <person name="Bartol-Mavel D."/>
            <person name="Wincker P."/>
            <person name="Barbe V."/>
            <person name="Fonknechten N."/>
            <person name="Vallenet D."/>
            <person name="Segurens B."/>
            <person name="Schenowitz-Truong C."/>
            <person name="Medigue C."/>
            <person name="Collingro A."/>
            <person name="Snel B."/>
            <person name="Dutilh B.E."/>
            <person name="OpDenCamp H.J.M."/>
            <person name="vanDerDrift C."/>
            <person name="Cirpus I."/>
            <person name="vanDePas-Schoonen K.T."/>
            <person name="Harhangi H.R."/>
            <person name="vanNiftrik L."/>
            <person name="Schmid M."/>
            <person name="Keltjens J."/>
            <person name="vanDeVossenberg J."/>
            <person name="Kartal B."/>
            <person name="Meier H."/>
            <person name="Frishman D."/>
            <person name="Huynen M.A."/>
            <person name="Mewes H."/>
            <person name="Weissenbach J."/>
            <person name="Jetten M.S.M."/>
            <person name="Wagner M."/>
            <person name="LePaslier D."/>
        </authorList>
    </citation>
    <scope>NUCLEOTIDE SEQUENCE</scope>
</reference>
<reference evidence="3 6" key="5">
    <citation type="submission" date="2020-02" db="EMBL/GenBank/DDBJ databases">
        <title>Newly sequenced genome of strain CSTR1 showed variability in Candidatus Kuenenia stuttgartiensis genomes.</title>
        <authorList>
            <person name="Ding C."/>
            <person name="Adrian L."/>
        </authorList>
    </citation>
    <scope>NUCLEOTIDE SEQUENCE [LARGE SCALE GENOMIC DNA]</scope>
    <source>
        <strain evidence="3 6">CSTR1</strain>
    </source>
</reference>